<dbReference type="PANTHER" id="PTHR36152">
    <property type="entry name" value="CYTOPLASMIC PROTEIN-RELATED"/>
    <property type="match status" value="1"/>
</dbReference>
<protein>
    <submittedName>
        <fullName evidence="3">Type VI secretion system secreted protein Hcp</fullName>
    </submittedName>
</protein>
<evidence type="ECO:0000313" key="2">
    <source>
        <dbReference type="EMBL" id="GEN22971.1"/>
    </source>
</evidence>
<keyword evidence="5" id="KW-1185">Reference proteome</keyword>
<feature type="region of interest" description="Disordered" evidence="1">
    <location>
        <begin position="157"/>
        <end position="181"/>
    </location>
</feature>
<dbReference type="RefSeq" id="WP_073434388.1">
    <property type="nucleotide sequence ID" value="NZ_BJXU01000032.1"/>
</dbReference>
<dbReference type="Proteomes" id="UP000184123">
    <property type="component" value="Unassembled WGS sequence"/>
</dbReference>
<dbReference type="SUPFAM" id="SSF141452">
    <property type="entry name" value="Hcp1-like"/>
    <property type="match status" value="1"/>
</dbReference>
<dbReference type="EMBL" id="FRCA01000003">
    <property type="protein sequence ID" value="SHL83166.1"/>
    <property type="molecule type" value="Genomic_DNA"/>
</dbReference>
<dbReference type="STRING" id="44933.SAMN05660971_01489"/>
<organism evidence="3 4">
    <name type="scientific">Halomonas cupida</name>
    <dbReference type="NCBI Taxonomy" id="44933"/>
    <lineage>
        <taxon>Bacteria</taxon>
        <taxon>Pseudomonadati</taxon>
        <taxon>Pseudomonadota</taxon>
        <taxon>Gammaproteobacteria</taxon>
        <taxon>Oceanospirillales</taxon>
        <taxon>Halomonadaceae</taxon>
        <taxon>Halomonas</taxon>
    </lineage>
</organism>
<dbReference type="AlphaFoldDB" id="A0A1M7DUN2"/>
<evidence type="ECO:0000313" key="3">
    <source>
        <dbReference type="EMBL" id="SHL83166.1"/>
    </source>
</evidence>
<dbReference type="InterPro" id="IPR053165">
    <property type="entry name" value="HSI-I_assembly_Hcp1"/>
</dbReference>
<reference evidence="3 4" key="1">
    <citation type="submission" date="2016-11" db="EMBL/GenBank/DDBJ databases">
        <authorList>
            <person name="Jaros S."/>
            <person name="Januszkiewicz K."/>
            <person name="Wedrychowicz H."/>
        </authorList>
    </citation>
    <scope>NUCLEOTIDE SEQUENCE [LARGE SCALE GENOMIC DNA]</scope>
    <source>
        <strain evidence="3 4">DSM 4740</strain>
    </source>
</reference>
<evidence type="ECO:0000256" key="1">
    <source>
        <dbReference type="SAM" id="MobiDB-lite"/>
    </source>
</evidence>
<dbReference type="Gene3D" id="2.30.110.20">
    <property type="entry name" value="Hcp1-like"/>
    <property type="match status" value="1"/>
</dbReference>
<sequence length="181" mass="19638">MAFDAYLKIDGIPGESLDANHTDWIELLSFEFGASQATSATASSAGGASAERVNLSEFAISKFIDKASPKLFEACCRGQHIKEVTLQVHRAGGDQVRYLEVKLEEVIVSSTGMEGMASFSQNAGGGATDSVHDSRHDLPSEEIKFNYARIKVNYTQQKRQDGQGGGNIAGGWDRTRNRVYS</sequence>
<dbReference type="NCBIfam" id="TIGR03344">
    <property type="entry name" value="VI_effect_Hcp1"/>
    <property type="match status" value="1"/>
</dbReference>
<evidence type="ECO:0000313" key="5">
    <source>
        <dbReference type="Proteomes" id="UP000321726"/>
    </source>
</evidence>
<reference evidence="2 5" key="2">
    <citation type="submission" date="2019-07" db="EMBL/GenBank/DDBJ databases">
        <title>Whole genome shotgun sequence of Halomonas cupida NBRC 102219.</title>
        <authorList>
            <person name="Hosoyama A."/>
            <person name="Uohara A."/>
            <person name="Ohji S."/>
            <person name="Ichikawa N."/>
        </authorList>
    </citation>
    <scope>NUCLEOTIDE SEQUENCE [LARGE SCALE GENOMIC DNA]</scope>
    <source>
        <strain evidence="2 5">NBRC 102219</strain>
    </source>
</reference>
<proteinExistence type="predicted"/>
<dbReference type="InterPro" id="IPR008514">
    <property type="entry name" value="T6SS_Hcp"/>
</dbReference>
<dbReference type="Proteomes" id="UP000321726">
    <property type="component" value="Unassembled WGS sequence"/>
</dbReference>
<gene>
    <name evidence="2" type="ORF">HCU01_09200</name>
    <name evidence="3" type="ORF">SAMN05660971_01489</name>
</gene>
<dbReference type="EMBL" id="BJXU01000032">
    <property type="protein sequence ID" value="GEN22971.1"/>
    <property type="molecule type" value="Genomic_DNA"/>
</dbReference>
<evidence type="ECO:0000313" key="4">
    <source>
        <dbReference type="Proteomes" id="UP000184123"/>
    </source>
</evidence>
<dbReference type="OrthoDB" id="5066999at2"/>
<accession>A0A1M7DUN2</accession>
<dbReference type="InterPro" id="IPR036624">
    <property type="entry name" value="Hcp1-lik_sf"/>
</dbReference>
<dbReference type="Pfam" id="PF05638">
    <property type="entry name" value="T6SS_HCP"/>
    <property type="match status" value="1"/>
</dbReference>
<name>A0A1M7DUN2_9GAMM</name>
<dbReference type="PANTHER" id="PTHR36152:SF5">
    <property type="entry name" value="PROTEIN HCP1"/>
    <property type="match status" value="1"/>
</dbReference>